<evidence type="ECO:0000256" key="3">
    <source>
        <dbReference type="ARBA" id="ARBA00022827"/>
    </source>
</evidence>
<dbReference type="Pfam" id="PF01494">
    <property type="entry name" value="FAD_binding_3"/>
    <property type="match status" value="1"/>
</dbReference>
<proteinExistence type="predicted"/>
<evidence type="ECO:0000313" key="8">
    <source>
        <dbReference type="Proteomes" id="UP000566819"/>
    </source>
</evidence>
<dbReference type="PRINTS" id="PR00420">
    <property type="entry name" value="RNGMNOXGNASE"/>
</dbReference>
<dbReference type="InterPro" id="IPR002938">
    <property type="entry name" value="FAD-bd"/>
</dbReference>
<dbReference type="GO" id="GO:0071949">
    <property type="term" value="F:FAD binding"/>
    <property type="evidence" value="ECO:0007669"/>
    <property type="project" value="InterPro"/>
</dbReference>
<dbReference type="Gene3D" id="3.30.70.2450">
    <property type="match status" value="1"/>
</dbReference>
<dbReference type="GO" id="GO:0016709">
    <property type="term" value="F:oxidoreductase activity, acting on paired donors, with incorporation or reduction of molecular oxygen, NAD(P)H as one donor, and incorporation of one atom of oxygen"/>
    <property type="evidence" value="ECO:0007669"/>
    <property type="project" value="UniProtKB-ARBA"/>
</dbReference>
<dbReference type="InterPro" id="IPR050641">
    <property type="entry name" value="RIFMO-like"/>
</dbReference>
<dbReference type="Pfam" id="PF21274">
    <property type="entry name" value="Rng_hyd_C"/>
    <property type="match status" value="1"/>
</dbReference>
<evidence type="ECO:0000313" key="7">
    <source>
        <dbReference type="EMBL" id="KAF4628167.1"/>
    </source>
</evidence>
<keyword evidence="2" id="KW-0285">Flavoprotein</keyword>
<dbReference type="AlphaFoldDB" id="A0A8H4VZM1"/>
<evidence type="ECO:0000256" key="5">
    <source>
        <dbReference type="SAM" id="MobiDB-lite"/>
    </source>
</evidence>
<comment type="caution">
    <text evidence="7">The sequence shown here is derived from an EMBL/GenBank/DDBJ whole genome shotgun (WGS) entry which is preliminary data.</text>
</comment>
<dbReference type="PANTHER" id="PTHR43004">
    <property type="entry name" value="TRK SYSTEM POTASSIUM UPTAKE PROTEIN"/>
    <property type="match status" value="1"/>
</dbReference>
<dbReference type="EMBL" id="JAAMPI010000851">
    <property type="protein sequence ID" value="KAF4628167.1"/>
    <property type="molecule type" value="Genomic_DNA"/>
</dbReference>
<evidence type="ECO:0000256" key="4">
    <source>
        <dbReference type="ARBA" id="ARBA00023002"/>
    </source>
</evidence>
<evidence type="ECO:0000259" key="6">
    <source>
        <dbReference type="Pfam" id="PF01494"/>
    </source>
</evidence>
<feature type="region of interest" description="Disordered" evidence="5">
    <location>
        <begin position="535"/>
        <end position="574"/>
    </location>
</feature>
<organism evidence="7 8">
    <name type="scientific">Cudoniella acicularis</name>
    <dbReference type="NCBI Taxonomy" id="354080"/>
    <lineage>
        <taxon>Eukaryota</taxon>
        <taxon>Fungi</taxon>
        <taxon>Dikarya</taxon>
        <taxon>Ascomycota</taxon>
        <taxon>Pezizomycotina</taxon>
        <taxon>Leotiomycetes</taxon>
        <taxon>Helotiales</taxon>
        <taxon>Tricladiaceae</taxon>
        <taxon>Cudoniella</taxon>
    </lineage>
</organism>
<gene>
    <name evidence="7" type="ORF">G7Y89_g9990</name>
</gene>
<dbReference type="InterPro" id="IPR036188">
    <property type="entry name" value="FAD/NAD-bd_sf"/>
</dbReference>
<feature type="domain" description="FAD-binding" evidence="6">
    <location>
        <begin position="6"/>
        <end position="363"/>
    </location>
</feature>
<dbReference type="Gene3D" id="3.50.50.60">
    <property type="entry name" value="FAD/NAD(P)-binding domain"/>
    <property type="match status" value="1"/>
</dbReference>
<protein>
    <recommendedName>
        <fullName evidence="6">FAD-binding domain-containing protein</fullName>
    </recommendedName>
</protein>
<dbReference type="PANTHER" id="PTHR43004:SF19">
    <property type="entry name" value="BINDING MONOOXYGENASE, PUTATIVE (JCVI)-RELATED"/>
    <property type="match status" value="1"/>
</dbReference>
<dbReference type="SUPFAM" id="SSF51905">
    <property type="entry name" value="FAD/NAD(P)-binding domain"/>
    <property type="match status" value="1"/>
</dbReference>
<keyword evidence="8" id="KW-1185">Reference proteome</keyword>
<name>A0A8H4VZM1_9HELO</name>
<dbReference type="OrthoDB" id="2096480at2759"/>
<sequence>MSKHYYVIIAGAGPIRLFLACELGLAGVSVLVLERDLKPESSWKVSPLGRLGLNRLLVEAFYQRGLLSKLFGTGERYEFVPKKSVFQFGGHFAGIGLNANKLDLDRWKYRLSWPALAPAPTTIERIETILTERAESLGVTILRVNGFTKIAEQDIDSVMVEAGKGQSFHSRWLVGCDGGQIIIRKAARFDFVGTEAKFTGYAVKCDFDHPEKLQPGFHLTKAGMYIISPGALHLVDFDSAEFDRTQEITQDHLQDVLNRITGTTDVKVTTVHLASSFTDRSKQTTSYRKGRILLASDAAHIHSPLGAQGLNVGLGDAMNLGWKLAATIRMETKSDKAVEDIDLAPLDTYESERHPIAAWVLEWTRAQVSTLQSDLYGEAIQALLRDLIDTTDETSLFIGHVWGLSQRYSLGEGEEHAHPLVGSSVPDFELVDGSRLGPKIERDRGLLVDFEDDLELKELVLDKYESRVDYMSASAKDRRGIRTLLVQPDRVVAWVVEDNVKPNVNVLRASLEQWLLISLNNRHHLHINIKRRTKPRWHVLNPPKPPRAKPPRNQQLQAPPKKKVSTPKPKPPFDDKLLEKALKASYSALKRAVKQNWPYGYEDQGEMVCDMADLLNKWQGLILRVAIGPGKQLAEAYTTMVLVGSWITKLRANELNTRTEWGDYRDELMESEVTDESGEEIYKGMPERIQTCMWRDLALKAIVAKDKKTLDAIMEHCHVFDNEVVDQLFSIDDKENPHANDGGYPIHNEWYTDDEDMQKAVPVFKKMLTVK</sequence>
<comment type="cofactor">
    <cofactor evidence="1">
        <name>FAD</name>
        <dbReference type="ChEBI" id="CHEBI:57692"/>
    </cofactor>
</comment>
<evidence type="ECO:0000256" key="1">
    <source>
        <dbReference type="ARBA" id="ARBA00001974"/>
    </source>
</evidence>
<accession>A0A8H4VZM1</accession>
<dbReference type="Proteomes" id="UP000566819">
    <property type="component" value="Unassembled WGS sequence"/>
</dbReference>
<dbReference type="Gene3D" id="3.40.30.120">
    <property type="match status" value="1"/>
</dbReference>
<reference evidence="7 8" key="1">
    <citation type="submission" date="2020-03" db="EMBL/GenBank/DDBJ databases">
        <title>Draft Genome Sequence of Cudoniella acicularis.</title>
        <authorList>
            <person name="Buettner E."/>
            <person name="Kellner H."/>
        </authorList>
    </citation>
    <scope>NUCLEOTIDE SEQUENCE [LARGE SCALE GENOMIC DNA]</scope>
    <source>
        <strain evidence="7 8">DSM 108380</strain>
    </source>
</reference>
<evidence type="ECO:0000256" key="2">
    <source>
        <dbReference type="ARBA" id="ARBA00022630"/>
    </source>
</evidence>
<keyword evidence="3" id="KW-0274">FAD</keyword>
<keyword evidence="4" id="KW-0560">Oxidoreductase</keyword>